<dbReference type="AlphaFoldDB" id="A0A410DPV9"/>
<dbReference type="KEGG" id="cmah:C1I91_06055"/>
<dbReference type="Proteomes" id="UP000286268">
    <property type="component" value="Chromosome"/>
</dbReference>
<name>A0A410DPV9_9CLOT</name>
<evidence type="ECO:0000313" key="1">
    <source>
        <dbReference type="EMBL" id="QAA31243.1"/>
    </source>
</evidence>
<gene>
    <name evidence="1" type="ORF">C1I91_06055</name>
</gene>
<dbReference type="RefSeq" id="WP_128212025.1">
    <property type="nucleotide sequence ID" value="NZ_CP025746.1"/>
</dbReference>
<dbReference type="EMBL" id="CP025746">
    <property type="protein sequence ID" value="QAA31243.1"/>
    <property type="molecule type" value="Genomic_DNA"/>
</dbReference>
<dbReference type="OrthoDB" id="4457835at2"/>
<sequence length="136" mass="15266">MDDIDKALEDWKRRVDEKTKSIVSQFDKGIVKAAFFAEGKAKENAMNEIYNTPVPTTKSGKPKWKRTGLYKASIGSGINPDKEHSGILFNSVPYAKHLEFGTSRGIKGKYILTNAITKNVADIKNIIKQHIREVTK</sequence>
<evidence type="ECO:0000313" key="2">
    <source>
        <dbReference type="Proteomes" id="UP000286268"/>
    </source>
</evidence>
<accession>A0A410DPV9</accession>
<protein>
    <recommendedName>
        <fullName evidence="3">HK97 gp10 family phage protein</fullName>
    </recommendedName>
</protein>
<proteinExistence type="predicted"/>
<evidence type="ECO:0008006" key="3">
    <source>
        <dbReference type="Google" id="ProtNLM"/>
    </source>
</evidence>
<reference evidence="1 2" key="1">
    <citation type="submission" date="2018-01" db="EMBL/GenBank/DDBJ databases">
        <title>Genome Sequencing and Assembly of Anaerobacter polyendosporus strain CT4.</title>
        <authorList>
            <person name="Tachaapaikoon C."/>
            <person name="Sutheeworapong S."/>
            <person name="Jenjaroenpun P."/>
            <person name="Wongsurawat T."/>
            <person name="Nookeaw I."/>
            <person name="Cheawchanlertfa P."/>
            <person name="Kosugi A."/>
            <person name="Cheevadhanarak S."/>
            <person name="Ratanakhanokchai K."/>
        </authorList>
    </citation>
    <scope>NUCLEOTIDE SEQUENCE [LARGE SCALE GENOMIC DNA]</scope>
    <source>
        <strain evidence="1 2">CT4</strain>
    </source>
</reference>
<keyword evidence="2" id="KW-1185">Reference proteome</keyword>
<organism evidence="1 2">
    <name type="scientific">Clostridium manihotivorum</name>
    <dbReference type="NCBI Taxonomy" id="2320868"/>
    <lineage>
        <taxon>Bacteria</taxon>
        <taxon>Bacillati</taxon>
        <taxon>Bacillota</taxon>
        <taxon>Clostridia</taxon>
        <taxon>Eubacteriales</taxon>
        <taxon>Clostridiaceae</taxon>
        <taxon>Clostridium</taxon>
    </lineage>
</organism>